<evidence type="ECO:0000313" key="2">
    <source>
        <dbReference type="EMBL" id="RKG98095.1"/>
    </source>
</evidence>
<keyword evidence="3" id="KW-1185">Reference proteome</keyword>
<evidence type="ECO:0000259" key="1">
    <source>
        <dbReference type="Pfam" id="PF20698"/>
    </source>
</evidence>
<organism evidence="2 3">
    <name type="scientific">Corallococcus carmarthensis</name>
    <dbReference type="NCBI Taxonomy" id="2316728"/>
    <lineage>
        <taxon>Bacteria</taxon>
        <taxon>Pseudomonadati</taxon>
        <taxon>Myxococcota</taxon>
        <taxon>Myxococcia</taxon>
        <taxon>Myxococcales</taxon>
        <taxon>Cystobacterineae</taxon>
        <taxon>Myxococcaceae</taxon>
        <taxon>Corallococcus</taxon>
    </lineage>
</organism>
<protein>
    <recommendedName>
        <fullName evidence="1">PIN domain-containing protein</fullName>
    </recommendedName>
</protein>
<accession>A0A3A8JSD3</accession>
<reference evidence="3" key="1">
    <citation type="submission" date="2018-09" db="EMBL/GenBank/DDBJ databases">
        <authorList>
            <person name="Livingstone P.G."/>
            <person name="Whitworth D.E."/>
        </authorList>
    </citation>
    <scope>NUCLEOTIDE SEQUENCE [LARGE SCALE GENOMIC DNA]</scope>
    <source>
        <strain evidence="3">CA043D</strain>
    </source>
</reference>
<name>A0A3A8JSD3_9BACT</name>
<dbReference type="InterPro" id="IPR048987">
    <property type="entry name" value="PIN-TPR-GreABC"/>
</dbReference>
<comment type="caution">
    <text evidence="2">The sequence shown here is derived from an EMBL/GenBank/DDBJ whole genome shotgun (WGS) entry which is preliminary data.</text>
</comment>
<dbReference type="EMBL" id="RAWE01000153">
    <property type="protein sequence ID" value="RKG98095.1"/>
    <property type="molecule type" value="Genomic_DNA"/>
</dbReference>
<dbReference type="Pfam" id="PF20698">
    <property type="entry name" value="PIN-TPR-GreABC"/>
    <property type="match status" value="1"/>
</dbReference>
<feature type="domain" description="PIN" evidence="1">
    <location>
        <begin position="230"/>
        <end position="298"/>
    </location>
</feature>
<gene>
    <name evidence="2" type="ORF">D7X32_30660</name>
</gene>
<dbReference type="Proteomes" id="UP000268313">
    <property type="component" value="Unassembled WGS sequence"/>
</dbReference>
<dbReference type="AlphaFoldDB" id="A0A3A8JSD3"/>
<proteinExistence type="predicted"/>
<sequence>MSVVDAQAAGLIGLKVGDTLPQSEDGWSHERWVVEAIVPAVVHAVRDAMMNFAQRFPREPFFIKGFHIGDLASVRDFAPFIASLEAQRARAAHVLKIYREQMLPLGFLEQMLPSLMSDLMEGLSTNPQNGDLLPVEWAAREEQRRSVAAAQEANEVVVTRSALKTAADRALLAQLAGTFTLVAPASLFNELRDQLREAEADVTRGRAVLTGGGIGLGTEALPAGSPRLLERLEAARAVLSWLEVSARLEPRPLLALQAAAPDEEELRDFIGKSSADALDLVKHLGATLYADDLGLRRLLFEQANQTRSFSTVSLLPALVERGVLTREEHERHLLALVGRRYAMVLPTRDLLIAAVRRWSDLGRNGVAQSFALLGGPGITAGEAARTTAQVIRWLVTAPLEVVSTGTVVRMALTGMSARWPTPLCSRLVAHAAGEELALMPQHLDTVRQVCAAFARGSLELS</sequence>
<evidence type="ECO:0000313" key="3">
    <source>
        <dbReference type="Proteomes" id="UP000268313"/>
    </source>
</evidence>